<sequence>MINTKHIEEHEVILTPSIKDFKGKSFSQAVAYIDIFDLENNDNIKNTKIIQERLKSQYPKNKKEDFNYSFYLNPKYSDITVIDFDDYQVTLEKLKFLCKSNRVFRTYWEILEKEVFNKTFTVTTPSCGKHYYMRIPNKTIFERIVTAIDPADFLTEEQLQTFIEYFEIKADDENKLKRARRIKIDFIPNGMIHGPGILMKNVKKKDAPPKDRYYKITKNVPLINIDGILKPILEYIFKPKRSKSKNQKSKTLKSNYELLDTKLLEIIKNIDEIEKLQITNSSKAISKVSKNLSNIKTQFTAGNTDIFSKNSVQERQCIEEWFNREKENLIKEAYLKTPETEYIYNILYKQKVAESYKDRNYDLYPKILLENVINSKPGERSEVEMAFITNLKIRNFEDIFIKYLVYKSFPQSSRCIEDPSFLNQALQVATALSNFPESLNKKDKSWIKILQSICLIRKIDFSVYKGLNSDKARVALETLYNWASVTNNFTITLPLKELTLISLGRLNFKTLRKYLLIFEAAGFIDNVSWEKDEKENFFIRKGSQYAI</sequence>
<reference evidence="1 2" key="1">
    <citation type="submission" date="2017-07" db="EMBL/GenBank/DDBJ databases">
        <title>Leptospira spp. isolated from tropical soils.</title>
        <authorList>
            <person name="Thibeaux R."/>
            <person name="Iraola G."/>
            <person name="Ferres I."/>
            <person name="Bierque E."/>
            <person name="Girault D."/>
            <person name="Soupe-Gilbert M.-E."/>
            <person name="Picardeau M."/>
            <person name="Goarant C."/>
        </authorList>
    </citation>
    <scope>NUCLEOTIDE SEQUENCE [LARGE SCALE GENOMIC DNA]</scope>
    <source>
        <strain evidence="1 2">FH4-C-A1</strain>
    </source>
</reference>
<proteinExistence type="predicted"/>
<dbReference type="EMBL" id="NPDS01000003">
    <property type="protein sequence ID" value="PJZ57461.1"/>
    <property type="molecule type" value="Genomic_DNA"/>
</dbReference>
<protein>
    <recommendedName>
        <fullName evidence="3">Primase C-terminal 1 domain-containing protein</fullName>
    </recommendedName>
</protein>
<dbReference type="SUPFAM" id="SSF56747">
    <property type="entry name" value="Prim-pol domain"/>
    <property type="match status" value="1"/>
</dbReference>
<comment type="caution">
    <text evidence="1">The sequence shown here is derived from an EMBL/GenBank/DDBJ whole genome shotgun (WGS) entry which is preliminary data.</text>
</comment>
<dbReference type="Proteomes" id="UP000231879">
    <property type="component" value="Unassembled WGS sequence"/>
</dbReference>
<dbReference type="RefSeq" id="WP_100762158.1">
    <property type="nucleotide sequence ID" value="NZ_NPDS01000003.1"/>
</dbReference>
<evidence type="ECO:0008006" key="3">
    <source>
        <dbReference type="Google" id="ProtNLM"/>
    </source>
</evidence>
<keyword evidence="2" id="KW-1185">Reference proteome</keyword>
<gene>
    <name evidence="1" type="ORF">CH367_08895</name>
</gene>
<organism evidence="1 2">
    <name type="scientific">Leptospira barantonii</name>
    <dbReference type="NCBI Taxonomy" id="2023184"/>
    <lineage>
        <taxon>Bacteria</taxon>
        <taxon>Pseudomonadati</taxon>
        <taxon>Spirochaetota</taxon>
        <taxon>Spirochaetia</taxon>
        <taxon>Leptospirales</taxon>
        <taxon>Leptospiraceae</taxon>
        <taxon>Leptospira</taxon>
    </lineage>
</organism>
<name>A0ABX4NKU9_9LEPT</name>
<accession>A0ABX4NKU9</accession>
<evidence type="ECO:0000313" key="1">
    <source>
        <dbReference type="EMBL" id="PJZ57461.1"/>
    </source>
</evidence>
<evidence type="ECO:0000313" key="2">
    <source>
        <dbReference type="Proteomes" id="UP000231879"/>
    </source>
</evidence>